<comment type="caution">
    <text evidence="6">The sequence shown here is derived from an EMBL/GenBank/DDBJ whole genome shotgun (WGS) entry which is preliminary data.</text>
</comment>
<dbReference type="InterPro" id="IPR001119">
    <property type="entry name" value="SLH_dom"/>
</dbReference>
<feature type="domain" description="SLH" evidence="4">
    <location>
        <begin position="146"/>
        <end position="209"/>
    </location>
</feature>
<dbReference type="Gene3D" id="2.30.30.40">
    <property type="entry name" value="SH3 Domains"/>
    <property type="match status" value="1"/>
</dbReference>
<dbReference type="Gene3D" id="3.40.630.40">
    <property type="entry name" value="Zn-dependent exopeptidases"/>
    <property type="match status" value="1"/>
</dbReference>
<dbReference type="SMART" id="SM00646">
    <property type="entry name" value="Ami_3"/>
    <property type="match status" value="1"/>
</dbReference>
<evidence type="ECO:0000256" key="1">
    <source>
        <dbReference type="ARBA" id="ARBA00022801"/>
    </source>
</evidence>
<dbReference type="Pfam" id="PF00395">
    <property type="entry name" value="SLH"/>
    <property type="match status" value="3"/>
</dbReference>
<keyword evidence="1" id="KW-0378">Hydrolase</keyword>
<dbReference type="GO" id="GO:0009253">
    <property type="term" value="P:peptidoglycan catabolic process"/>
    <property type="evidence" value="ECO:0007669"/>
    <property type="project" value="InterPro"/>
</dbReference>
<evidence type="ECO:0000259" key="4">
    <source>
        <dbReference type="PROSITE" id="PS51272"/>
    </source>
</evidence>
<dbReference type="AlphaFoldDB" id="A0A1V3GDD7"/>
<dbReference type="OrthoDB" id="9806267at2"/>
<feature type="domain" description="SLH" evidence="4">
    <location>
        <begin position="91"/>
        <end position="145"/>
    </location>
</feature>
<feature type="domain" description="SH3b" evidence="5">
    <location>
        <begin position="213"/>
        <end position="276"/>
    </location>
</feature>
<organism evidence="6 7">
    <name type="scientific">Fictibacillus arsenicus</name>
    <dbReference type="NCBI Taxonomy" id="255247"/>
    <lineage>
        <taxon>Bacteria</taxon>
        <taxon>Bacillati</taxon>
        <taxon>Bacillota</taxon>
        <taxon>Bacilli</taxon>
        <taxon>Bacillales</taxon>
        <taxon>Fictibacillaceae</taxon>
        <taxon>Fictibacillus</taxon>
    </lineage>
</organism>
<evidence type="ECO:0000313" key="7">
    <source>
        <dbReference type="Proteomes" id="UP000188597"/>
    </source>
</evidence>
<proteinExistence type="predicted"/>
<dbReference type="GO" id="GO:0008745">
    <property type="term" value="F:N-acetylmuramoyl-L-alanine amidase activity"/>
    <property type="evidence" value="ECO:0007669"/>
    <property type="project" value="InterPro"/>
</dbReference>
<gene>
    <name evidence="6" type="ORF">UN64_04355</name>
</gene>
<evidence type="ECO:0000313" key="6">
    <source>
        <dbReference type="EMBL" id="OOE14431.1"/>
    </source>
</evidence>
<dbReference type="InterPro" id="IPR050695">
    <property type="entry name" value="N-acetylmuramoyl_amidase_3"/>
</dbReference>
<dbReference type="EMBL" id="MQMF01000001">
    <property type="protein sequence ID" value="OOE14431.1"/>
    <property type="molecule type" value="Genomic_DNA"/>
</dbReference>
<dbReference type="SUPFAM" id="SSF53187">
    <property type="entry name" value="Zn-dependent exopeptidases"/>
    <property type="match status" value="1"/>
</dbReference>
<reference evidence="6 7" key="1">
    <citation type="submission" date="2016-11" db="EMBL/GenBank/DDBJ databases">
        <authorList>
            <person name="Jaros S."/>
            <person name="Januszkiewicz K."/>
            <person name="Wedrychowicz H."/>
        </authorList>
    </citation>
    <scope>NUCLEOTIDE SEQUENCE [LARGE SCALE GENOMIC DNA]</scope>
    <source>
        <strain evidence="6 7">Con a/3</strain>
    </source>
</reference>
<keyword evidence="2" id="KW-0961">Cell wall biogenesis/degradation</keyword>
<dbReference type="PANTHER" id="PTHR30404:SF0">
    <property type="entry name" value="N-ACETYLMURAMOYL-L-ALANINE AMIDASE AMIC"/>
    <property type="match status" value="1"/>
</dbReference>
<dbReference type="SMART" id="SM00287">
    <property type="entry name" value="SH3b"/>
    <property type="match status" value="1"/>
</dbReference>
<accession>A0A1V3GDD7</accession>
<dbReference type="PROSITE" id="PS51272">
    <property type="entry name" value="SLH"/>
    <property type="match status" value="3"/>
</dbReference>
<protein>
    <recommendedName>
        <fullName evidence="8">Cell wall hydrolase</fullName>
    </recommendedName>
</protein>
<evidence type="ECO:0000256" key="3">
    <source>
        <dbReference type="SAM" id="SignalP"/>
    </source>
</evidence>
<sequence>MGCKKNIIAFLFLITSVLCLSPSGSVSATSFSDVSSNHRAYDEIMYLANKSTLGGYTDGTFRPDNYVSRAEAASMIGRALKLPGGNRTTEYVDVPKTHYASGFIQDMSDKNILAGYGNRYYGVNDKLTREQMAAIITRSWTFSNTSSINFTDVPLDSPTYDSINKLANAGIVGGYPNGEFGPKDFIKRADFALMLARVLNPDFRSSNTEPKPIAQAQVTADSLNVRLGPSTDANRTGSFPNGTVVNVYSKLSNGWAYVGTSNLKGYVYGTYLRYTTNPLKGRTIVLDPGHGGSDPGASGYKLIEKNIVLITSRHVRDYLQAAGANVVMTRNSDVFLSLSQRVSVANNANGEIFVSIHANAFNGSANGTETYYNGDTRMAAENKKLATFIHQRMMSSNLGTIDRGVKEGNFQVIKSQVNMPSTLVELAFIDYINDAKKLASDEWRKRAANAIHLGIKDYFYYLMTK</sequence>
<dbReference type="PANTHER" id="PTHR30404">
    <property type="entry name" value="N-ACETYLMURAMOYL-L-ALANINE AMIDASE"/>
    <property type="match status" value="1"/>
</dbReference>
<feature type="chain" id="PRO_5012844318" description="Cell wall hydrolase" evidence="3">
    <location>
        <begin position="29"/>
        <end position="465"/>
    </location>
</feature>
<evidence type="ECO:0000259" key="5">
    <source>
        <dbReference type="PROSITE" id="PS51781"/>
    </source>
</evidence>
<dbReference type="PROSITE" id="PS51781">
    <property type="entry name" value="SH3B"/>
    <property type="match status" value="1"/>
</dbReference>
<dbReference type="GO" id="GO:0030288">
    <property type="term" value="C:outer membrane-bounded periplasmic space"/>
    <property type="evidence" value="ECO:0007669"/>
    <property type="project" value="TreeGrafter"/>
</dbReference>
<name>A0A1V3GDD7_9BACL</name>
<keyword evidence="3" id="KW-0732">Signal</keyword>
<dbReference type="CDD" id="cd02696">
    <property type="entry name" value="MurNAc-LAA"/>
    <property type="match status" value="1"/>
</dbReference>
<dbReference type="GO" id="GO:0071555">
    <property type="term" value="P:cell wall organization"/>
    <property type="evidence" value="ECO:0007669"/>
    <property type="project" value="UniProtKB-KW"/>
</dbReference>
<dbReference type="Proteomes" id="UP000188597">
    <property type="component" value="Unassembled WGS sequence"/>
</dbReference>
<dbReference type="InterPro" id="IPR002508">
    <property type="entry name" value="MurNAc-LAA_cat"/>
</dbReference>
<dbReference type="Pfam" id="PF08239">
    <property type="entry name" value="SH3_3"/>
    <property type="match status" value="1"/>
</dbReference>
<evidence type="ECO:0000256" key="2">
    <source>
        <dbReference type="ARBA" id="ARBA00023316"/>
    </source>
</evidence>
<dbReference type="InterPro" id="IPR003646">
    <property type="entry name" value="SH3-like_bac-type"/>
</dbReference>
<dbReference type="Pfam" id="PF01520">
    <property type="entry name" value="Amidase_3"/>
    <property type="match status" value="1"/>
</dbReference>
<evidence type="ECO:0008006" key="8">
    <source>
        <dbReference type="Google" id="ProtNLM"/>
    </source>
</evidence>
<feature type="domain" description="SLH" evidence="4">
    <location>
        <begin position="27"/>
        <end position="90"/>
    </location>
</feature>
<dbReference type="RefSeq" id="WP_077360053.1">
    <property type="nucleotide sequence ID" value="NZ_MQMF01000001.1"/>
</dbReference>
<feature type="signal peptide" evidence="3">
    <location>
        <begin position="1"/>
        <end position="28"/>
    </location>
</feature>